<reference evidence="1 2" key="1">
    <citation type="journal article" date="2023" name="Insect Mol. Biol.">
        <title>Genome sequencing provides insights into the evolution of gene families encoding plant cell wall-degrading enzymes in longhorned beetles.</title>
        <authorList>
            <person name="Shin N.R."/>
            <person name="Okamura Y."/>
            <person name="Kirsch R."/>
            <person name="Pauchet Y."/>
        </authorList>
    </citation>
    <scope>NUCLEOTIDE SEQUENCE [LARGE SCALE GENOMIC DNA]</scope>
    <source>
        <strain evidence="1">EAD_L_NR</strain>
    </source>
</reference>
<proteinExistence type="predicted"/>
<dbReference type="AlphaFoldDB" id="A0AAV8VTB6"/>
<evidence type="ECO:0000313" key="2">
    <source>
        <dbReference type="Proteomes" id="UP001159042"/>
    </source>
</evidence>
<keyword evidence="2" id="KW-1185">Reference proteome</keyword>
<protein>
    <submittedName>
        <fullName evidence="1">Uncharacterized protein</fullName>
    </submittedName>
</protein>
<dbReference type="Proteomes" id="UP001159042">
    <property type="component" value="Unassembled WGS sequence"/>
</dbReference>
<organism evidence="1 2">
    <name type="scientific">Exocentrus adspersus</name>
    <dbReference type="NCBI Taxonomy" id="1586481"/>
    <lineage>
        <taxon>Eukaryota</taxon>
        <taxon>Metazoa</taxon>
        <taxon>Ecdysozoa</taxon>
        <taxon>Arthropoda</taxon>
        <taxon>Hexapoda</taxon>
        <taxon>Insecta</taxon>
        <taxon>Pterygota</taxon>
        <taxon>Neoptera</taxon>
        <taxon>Endopterygota</taxon>
        <taxon>Coleoptera</taxon>
        <taxon>Polyphaga</taxon>
        <taxon>Cucujiformia</taxon>
        <taxon>Chrysomeloidea</taxon>
        <taxon>Cerambycidae</taxon>
        <taxon>Lamiinae</taxon>
        <taxon>Acanthocinini</taxon>
        <taxon>Exocentrus</taxon>
    </lineage>
</organism>
<gene>
    <name evidence="1" type="ORF">NQ315_005612</name>
</gene>
<comment type="caution">
    <text evidence="1">The sequence shown here is derived from an EMBL/GenBank/DDBJ whole genome shotgun (WGS) entry which is preliminary data.</text>
</comment>
<accession>A0AAV8VTB6</accession>
<sequence length="29" mass="3179">MNLACSSAIKMSTNSVENEQQNYCKSAIL</sequence>
<name>A0AAV8VTB6_9CUCU</name>
<evidence type="ECO:0000313" key="1">
    <source>
        <dbReference type="EMBL" id="KAJ8917563.1"/>
    </source>
</evidence>
<dbReference type="EMBL" id="JANEYG010000033">
    <property type="protein sequence ID" value="KAJ8917563.1"/>
    <property type="molecule type" value="Genomic_DNA"/>
</dbReference>